<dbReference type="InterPro" id="IPR002156">
    <property type="entry name" value="RNaseH_domain"/>
</dbReference>
<dbReference type="PANTHER" id="PTHR48475:SF1">
    <property type="entry name" value="RNASE H TYPE-1 DOMAIN-CONTAINING PROTEIN"/>
    <property type="match status" value="1"/>
</dbReference>
<name>A0A124GN23_PICGL</name>
<proteinExistence type="predicted"/>
<reference evidence="3" key="1">
    <citation type="journal article" date="2015" name="Genome Biol. Evol.">
        <title>Organellar Genomes of White Spruce (Picea glauca): Assembly and Annotation.</title>
        <authorList>
            <person name="Jackman S.D."/>
            <person name="Warren R.L."/>
            <person name="Gibb E.A."/>
            <person name="Vandervalk B.P."/>
            <person name="Mohamadi H."/>
            <person name="Chu J."/>
            <person name="Raymond A."/>
            <person name="Pleasance S."/>
            <person name="Coope R."/>
            <person name="Wildung M.R."/>
            <person name="Ritland C.E."/>
            <person name="Bousquet J."/>
            <person name="Jones S.J."/>
            <person name="Bohlmann J."/>
            <person name="Birol I."/>
        </authorList>
    </citation>
    <scope>NUCLEOTIDE SEQUENCE [LARGE SCALE GENOMIC DNA]</scope>
    <source>
        <tissue evidence="3">Flushing bud</tissue>
    </source>
</reference>
<dbReference type="AlphaFoldDB" id="A0A124GN23"/>
<geneLocation type="mitochondrion" evidence="3"/>
<dbReference type="SUPFAM" id="SSF53098">
    <property type="entry name" value="Ribonuclease H-like"/>
    <property type="match status" value="1"/>
</dbReference>
<dbReference type="GO" id="GO:0003676">
    <property type="term" value="F:nucleic acid binding"/>
    <property type="evidence" value="ECO:0007669"/>
    <property type="project" value="InterPro"/>
</dbReference>
<sequence length="122" mass="14352">MKIEGFTVFGDSELVVQQVRNLYQTKQSRLKAYRNEILDLIDNFFLAFNINFIPRSENQQADSLAISASNLRPPLPFKLKSDVSLRCRPSIHYNVKYCQVFQDDCELKRFLVIMRTFTNPHF</sequence>
<dbReference type="EMBL" id="LKAM01000007">
    <property type="protein sequence ID" value="KUM47482.1"/>
    <property type="molecule type" value="Genomic_DNA"/>
</dbReference>
<keyword evidence="1" id="KW-0175">Coiled coil</keyword>
<gene>
    <name evidence="3" type="ORF">ABT39_MTgene5668</name>
</gene>
<evidence type="ECO:0000313" key="3">
    <source>
        <dbReference type="EMBL" id="KUM47482.1"/>
    </source>
</evidence>
<dbReference type="InterPro" id="IPR012337">
    <property type="entry name" value="RNaseH-like_sf"/>
</dbReference>
<dbReference type="InterPro" id="IPR036397">
    <property type="entry name" value="RNaseH_sf"/>
</dbReference>
<keyword evidence="3" id="KW-0496">Mitochondrion</keyword>
<organism evidence="3">
    <name type="scientific">Picea glauca</name>
    <name type="common">White spruce</name>
    <name type="synonym">Pinus glauca</name>
    <dbReference type="NCBI Taxonomy" id="3330"/>
    <lineage>
        <taxon>Eukaryota</taxon>
        <taxon>Viridiplantae</taxon>
        <taxon>Streptophyta</taxon>
        <taxon>Embryophyta</taxon>
        <taxon>Tracheophyta</taxon>
        <taxon>Spermatophyta</taxon>
        <taxon>Pinopsida</taxon>
        <taxon>Pinidae</taxon>
        <taxon>Conifers I</taxon>
        <taxon>Pinales</taxon>
        <taxon>Pinaceae</taxon>
        <taxon>Picea</taxon>
    </lineage>
</organism>
<feature type="domain" description="RNase H type-1" evidence="2">
    <location>
        <begin position="5"/>
        <end position="66"/>
    </location>
</feature>
<comment type="caution">
    <text evidence="3">The sequence shown here is derived from an EMBL/GenBank/DDBJ whole genome shotgun (WGS) entry which is preliminary data.</text>
</comment>
<protein>
    <recommendedName>
        <fullName evidence="2">RNase H type-1 domain-containing protein</fullName>
    </recommendedName>
</protein>
<feature type="coiled-coil region" evidence="1">
    <location>
        <begin position="16"/>
        <end position="43"/>
    </location>
</feature>
<dbReference type="PANTHER" id="PTHR48475">
    <property type="entry name" value="RIBONUCLEASE H"/>
    <property type="match status" value="1"/>
</dbReference>
<evidence type="ECO:0000259" key="2">
    <source>
        <dbReference type="Pfam" id="PF13456"/>
    </source>
</evidence>
<dbReference type="Gene3D" id="3.30.420.10">
    <property type="entry name" value="Ribonuclease H-like superfamily/Ribonuclease H"/>
    <property type="match status" value="1"/>
</dbReference>
<dbReference type="Pfam" id="PF13456">
    <property type="entry name" value="RVT_3"/>
    <property type="match status" value="1"/>
</dbReference>
<accession>A0A124GN23</accession>
<dbReference type="GO" id="GO:0004523">
    <property type="term" value="F:RNA-DNA hybrid ribonuclease activity"/>
    <property type="evidence" value="ECO:0007669"/>
    <property type="project" value="InterPro"/>
</dbReference>
<evidence type="ECO:0000256" key="1">
    <source>
        <dbReference type="SAM" id="Coils"/>
    </source>
</evidence>